<dbReference type="eggNOG" id="arCOG06883">
    <property type="taxonomic scope" value="Archaea"/>
</dbReference>
<dbReference type="STRING" id="351160.RCIX2626"/>
<dbReference type="InterPro" id="IPR025874">
    <property type="entry name" value="DZR"/>
</dbReference>
<feature type="region of interest" description="Disordered" evidence="1">
    <location>
        <begin position="378"/>
        <end position="402"/>
    </location>
</feature>
<protein>
    <recommendedName>
        <fullName evidence="2">DZANK-type domain-containing protein</fullName>
    </recommendedName>
</protein>
<dbReference type="Gene3D" id="1.25.10.10">
    <property type="entry name" value="Leucine-rich Repeat Variant"/>
    <property type="match status" value="1"/>
</dbReference>
<evidence type="ECO:0000313" key="3">
    <source>
        <dbReference type="EMBL" id="CAJ37674.1"/>
    </source>
</evidence>
<keyword evidence="4" id="KW-1185">Reference proteome</keyword>
<name>Q0W1R9_METAR</name>
<feature type="compositionally biased region" description="Polar residues" evidence="1">
    <location>
        <begin position="454"/>
        <end position="467"/>
    </location>
</feature>
<organism evidence="3 4">
    <name type="scientific">Methanocella arvoryzae (strain DSM 22066 / NBRC 105507 / MRE50)</name>
    <dbReference type="NCBI Taxonomy" id="351160"/>
    <lineage>
        <taxon>Archaea</taxon>
        <taxon>Methanobacteriati</taxon>
        <taxon>Methanobacteriota</taxon>
        <taxon>Stenosarchaea group</taxon>
        <taxon>Methanomicrobia</taxon>
        <taxon>Methanocellales</taxon>
        <taxon>Methanocellaceae</taxon>
        <taxon>Methanocella</taxon>
    </lineage>
</organism>
<dbReference type="AlphaFoldDB" id="Q0W1R9"/>
<dbReference type="GeneID" id="5142951"/>
<dbReference type="InterPro" id="IPR016024">
    <property type="entry name" value="ARM-type_fold"/>
</dbReference>
<feature type="compositionally biased region" description="Low complexity" evidence="1">
    <location>
        <begin position="388"/>
        <end position="402"/>
    </location>
</feature>
<dbReference type="eggNOG" id="arCOG03441">
    <property type="taxonomic scope" value="Archaea"/>
</dbReference>
<dbReference type="KEGG" id="rci:RCIX2626"/>
<feature type="region of interest" description="Disordered" evidence="1">
    <location>
        <begin position="527"/>
        <end position="607"/>
    </location>
</feature>
<dbReference type="SUPFAM" id="SSF48371">
    <property type="entry name" value="ARM repeat"/>
    <property type="match status" value="1"/>
</dbReference>
<sequence>MRFYPRKARKKTDVLVDKIASGKCDDMAISELKAAVAEISDPEELQRVSWAVLDIAMNSANLTAAGYALKALLLFMPMKEDIENALDNRVLMLVEDKAAVSNKVLIEAMAGYIRERVSGNIDRSLSFIPAMLLFLEEANGGAAAISYEVLMKAAHHHPEYFESYAPLLTRELGSINNSTRIYAAKLITKLATTHPEYMAEAEKTLLHISTFHPDAEVKSAAAEAYQTITQSQLPPLPEPSMPAQPKHDSTGGLAEIIRKKASARERSESGDGRIDNRLLSLAANFARKSDLRNGKGEAGLKSHDDSEAMEKIIDDFSEIAGVITGSADTDRKTGSAGETISKEEAELRDMVAKVQMDFSVSAESLLDSIGMKHLHKDLQTERQDDNSSTGTTETVTTTSATTMDTAMETLAAAINSDPVQMPETDVMTAGAEMSETAPTASGVIDQPEMTEMQETNMSATETSSTVPASAPEVMPEAPVTAAVPETPAEAAPSPAGSSTEIASAAPEKAPVIISKAIRSPIIPEGVRISPLKSRTPDQARKQQPPAKIFIKPHIKPLNRTPRDVSKIMQQQPQTPDGSQQTEQSLVKDPVDGNGASAAAADAQQSVESTPVEPTVCPSCGEIIAGDQQYCLKCGTDLKSLKVRCPRCSQINAKDTGTCVRCGAKLVKGPAAAKQPEIL</sequence>
<feature type="compositionally biased region" description="Low complexity" evidence="1">
    <location>
        <begin position="591"/>
        <end position="606"/>
    </location>
</feature>
<reference evidence="3 4" key="1">
    <citation type="journal article" date="2006" name="Science">
        <title>Genome of rice cluster I archaea -- the key methane producers in the rice rhizosphere.</title>
        <authorList>
            <person name="Erkel C."/>
            <person name="Kube M."/>
            <person name="Reinhardt R."/>
            <person name="Liesack W."/>
        </authorList>
    </citation>
    <scope>NUCLEOTIDE SEQUENCE [LARGE SCALE GENOMIC DNA]</scope>
    <source>
        <strain evidence="4">DSM 22066 / NBRC 105507 / MRE50</strain>
    </source>
</reference>
<dbReference type="Pfam" id="PF12773">
    <property type="entry name" value="DZR"/>
    <property type="match status" value="1"/>
</dbReference>
<evidence type="ECO:0000256" key="1">
    <source>
        <dbReference type="SAM" id="MobiDB-lite"/>
    </source>
</evidence>
<dbReference type="RefSeq" id="WP_012034911.1">
    <property type="nucleotide sequence ID" value="NC_009464.1"/>
</dbReference>
<feature type="region of interest" description="Disordered" evidence="1">
    <location>
        <begin position="454"/>
        <end position="473"/>
    </location>
</feature>
<dbReference type="InterPro" id="IPR011989">
    <property type="entry name" value="ARM-like"/>
</dbReference>
<feature type="domain" description="DZANK-type" evidence="2">
    <location>
        <begin position="616"/>
        <end position="662"/>
    </location>
</feature>
<proteinExistence type="predicted"/>
<feature type="compositionally biased region" description="Low complexity" evidence="1">
    <location>
        <begin position="569"/>
        <end position="581"/>
    </location>
</feature>
<evidence type="ECO:0000313" key="4">
    <source>
        <dbReference type="Proteomes" id="UP000000663"/>
    </source>
</evidence>
<dbReference type="EMBL" id="AM114193">
    <property type="protein sequence ID" value="CAJ37674.1"/>
    <property type="molecule type" value="Genomic_DNA"/>
</dbReference>
<gene>
    <name evidence="3" type="ORF">RCIX2626</name>
</gene>
<dbReference type="Proteomes" id="UP000000663">
    <property type="component" value="Chromosome"/>
</dbReference>
<accession>Q0W1R9</accession>
<evidence type="ECO:0000259" key="2">
    <source>
        <dbReference type="Pfam" id="PF12773"/>
    </source>
</evidence>